<feature type="region of interest" description="Disordered" evidence="1">
    <location>
        <begin position="1"/>
        <end position="27"/>
    </location>
</feature>
<accession>A0A409YSW1</accession>
<dbReference type="EMBL" id="NHYE01000378">
    <property type="protein sequence ID" value="PPR06094.1"/>
    <property type="molecule type" value="Genomic_DNA"/>
</dbReference>
<evidence type="ECO:0000256" key="1">
    <source>
        <dbReference type="SAM" id="MobiDB-lite"/>
    </source>
</evidence>
<gene>
    <name evidence="2" type="ORF">CVT26_005300</name>
</gene>
<protein>
    <submittedName>
        <fullName evidence="2">Uncharacterized protein</fullName>
    </submittedName>
</protein>
<dbReference type="AlphaFoldDB" id="A0A409YSW1"/>
<dbReference type="InParanoid" id="A0A409YSW1"/>
<evidence type="ECO:0000313" key="2">
    <source>
        <dbReference type="EMBL" id="PPR06094.1"/>
    </source>
</evidence>
<reference evidence="2 3" key="1">
    <citation type="journal article" date="2018" name="Evol. Lett.">
        <title>Horizontal gene cluster transfer increased hallucinogenic mushroom diversity.</title>
        <authorList>
            <person name="Reynolds H.T."/>
            <person name="Vijayakumar V."/>
            <person name="Gluck-Thaler E."/>
            <person name="Korotkin H.B."/>
            <person name="Matheny P.B."/>
            <person name="Slot J.C."/>
        </authorList>
    </citation>
    <scope>NUCLEOTIDE SEQUENCE [LARGE SCALE GENOMIC DNA]</scope>
    <source>
        <strain evidence="2 3">SRW20</strain>
    </source>
</reference>
<name>A0A409YSW1_9AGAR</name>
<organism evidence="2 3">
    <name type="scientific">Gymnopilus dilepis</name>
    <dbReference type="NCBI Taxonomy" id="231916"/>
    <lineage>
        <taxon>Eukaryota</taxon>
        <taxon>Fungi</taxon>
        <taxon>Dikarya</taxon>
        <taxon>Basidiomycota</taxon>
        <taxon>Agaricomycotina</taxon>
        <taxon>Agaricomycetes</taxon>
        <taxon>Agaricomycetidae</taxon>
        <taxon>Agaricales</taxon>
        <taxon>Agaricineae</taxon>
        <taxon>Hymenogastraceae</taxon>
        <taxon>Gymnopilus</taxon>
    </lineage>
</organism>
<keyword evidence="3" id="KW-1185">Reference proteome</keyword>
<sequence>MAAADTLSLVEPKPHNPIPSHPSLGRSRVTRAGETLERDVFNASNTPLSSSWTVSAGRMGIEGTRGGAAQASSWDESRILEFGVANGPEIGMTVDEDSLPSTLEGIDEWETR</sequence>
<feature type="region of interest" description="Disordered" evidence="1">
    <location>
        <begin position="90"/>
        <end position="112"/>
    </location>
</feature>
<dbReference type="Proteomes" id="UP000284706">
    <property type="component" value="Unassembled WGS sequence"/>
</dbReference>
<evidence type="ECO:0000313" key="3">
    <source>
        <dbReference type="Proteomes" id="UP000284706"/>
    </source>
</evidence>
<comment type="caution">
    <text evidence="2">The sequence shown here is derived from an EMBL/GenBank/DDBJ whole genome shotgun (WGS) entry which is preliminary data.</text>
</comment>
<proteinExistence type="predicted"/>